<dbReference type="CDD" id="cd01300">
    <property type="entry name" value="YtcJ_like"/>
    <property type="match status" value="1"/>
</dbReference>
<name>A0A3E0I637_9PSEU</name>
<dbReference type="SUPFAM" id="SSF51338">
    <property type="entry name" value="Composite domain of metallo-dependent hydrolases"/>
    <property type="match status" value="1"/>
</dbReference>
<evidence type="ECO:0000259" key="1">
    <source>
        <dbReference type="Pfam" id="PF07969"/>
    </source>
</evidence>
<dbReference type="Proteomes" id="UP000256269">
    <property type="component" value="Unassembled WGS sequence"/>
</dbReference>
<dbReference type="OrthoDB" id="3173428at2"/>
<dbReference type="Gene3D" id="3.20.20.140">
    <property type="entry name" value="Metal-dependent hydrolases"/>
    <property type="match status" value="1"/>
</dbReference>
<comment type="caution">
    <text evidence="2">The sequence shown here is derived from an EMBL/GenBank/DDBJ whole genome shotgun (WGS) entry which is preliminary data.</text>
</comment>
<organism evidence="2 3">
    <name type="scientific">Kutzneria buriramensis</name>
    <dbReference type="NCBI Taxonomy" id="1045776"/>
    <lineage>
        <taxon>Bacteria</taxon>
        <taxon>Bacillati</taxon>
        <taxon>Actinomycetota</taxon>
        <taxon>Actinomycetes</taxon>
        <taxon>Pseudonocardiales</taxon>
        <taxon>Pseudonocardiaceae</taxon>
        <taxon>Kutzneria</taxon>
    </lineage>
</organism>
<dbReference type="PANTHER" id="PTHR22642:SF2">
    <property type="entry name" value="PROTEIN LONG AFTER FAR-RED 3"/>
    <property type="match status" value="1"/>
</dbReference>
<evidence type="ECO:0000313" key="3">
    <source>
        <dbReference type="Proteomes" id="UP000256269"/>
    </source>
</evidence>
<evidence type="ECO:0000313" key="2">
    <source>
        <dbReference type="EMBL" id="REH54192.1"/>
    </source>
</evidence>
<sequence length="515" mass="56070">MILLTNAANTPPVAIADNRIVAVGREAEAWDVADVVDLRGGTLLPAFGDGHAHPVLGGLERQGPAVTEKSTVDEIVAEVGRWAREHPGDGWIVAASYDPTLAPDGAFDARWLDAAVPDRPVALRSRDYHAVWCNSSALARAGIDRDTPEPRLGRILRRADGSPLGTLLEWHACDLVLDLVPQRSTDDLVAALDEAGRVYAAAGVTWVQDAWVEPALVDAYLLAVERDSLLFRADLAQRADPDRWRDQLPHFADQRERVTRFGRDLVTARTVKFFADGVIETGTASMLDPYVDVQSHGMPVWSPAELAEAVTAFDAERFQIHVHAIGDAAVRAALDAVERARAVNPVWDRRPVIAHVQVVDPADLPRFAELGVIATVQPQWAQTDPVMTELTIPRLGPDRANRQYPFATLARLGTRLAFGSDWPVSPPDPLVGIEVATSRDWLPGERLTAAQAIRAQTEGVAWQAQAELEWGEIAVGRRADLVCLSGDPAHTAIREISVTSTWLSGRRVYAAFTLG</sequence>
<accession>A0A3E0I637</accession>
<dbReference type="GO" id="GO:0016810">
    <property type="term" value="F:hydrolase activity, acting on carbon-nitrogen (but not peptide) bonds"/>
    <property type="evidence" value="ECO:0007669"/>
    <property type="project" value="InterPro"/>
</dbReference>
<dbReference type="Pfam" id="PF07969">
    <property type="entry name" value="Amidohydro_3"/>
    <property type="match status" value="1"/>
</dbReference>
<dbReference type="EMBL" id="QUNO01000002">
    <property type="protein sequence ID" value="REH54192.1"/>
    <property type="molecule type" value="Genomic_DNA"/>
</dbReference>
<dbReference type="Gene3D" id="2.30.40.10">
    <property type="entry name" value="Urease, subunit C, domain 1"/>
    <property type="match status" value="1"/>
</dbReference>
<proteinExistence type="predicted"/>
<keyword evidence="3" id="KW-1185">Reference proteome</keyword>
<dbReference type="PANTHER" id="PTHR22642">
    <property type="entry name" value="IMIDAZOLONEPROPIONASE"/>
    <property type="match status" value="1"/>
</dbReference>
<dbReference type="Gene3D" id="3.10.310.70">
    <property type="match status" value="1"/>
</dbReference>
<dbReference type="RefSeq" id="WP_116173289.1">
    <property type="nucleotide sequence ID" value="NZ_CP144375.1"/>
</dbReference>
<dbReference type="SUPFAM" id="SSF51556">
    <property type="entry name" value="Metallo-dependent hydrolases"/>
    <property type="match status" value="1"/>
</dbReference>
<reference evidence="2 3" key="1">
    <citation type="submission" date="2018-08" db="EMBL/GenBank/DDBJ databases">
        <title>Genomic Encyclopedia of Archaeal and Bacterial Type Strains, Phase II (KMG-II): from individual species to whole genera.</title>
        <authorList>
            <person name="Goeker M."/>
        </authorList>
    </citation>
    <scope>NUCLEOTIDE SEQUENCE [LARGE SCALE GENOMIC DNA]</scope>
    <source>
        <strain evidence="2 3">DSM 45791</strain>
    </source>
</reference>
<dbReference type="AlphaFoldDB" id="A0A3E0I637"/>
<gene>
    <name evidence="2" type="ORF">BCF44_102424</name>
</gene>
<dbReference type="InterPro" id="IPR011059">
    <property type="entry name" value="Metal-dep_hydrolase_composite"/>
</dbReference>
<feature type="domain" description="Amidohydrolase 3" evidence="1">
    <location>
        <begin position="34"/>
        <end position="509"/>
    </location>
</feature>
<protein>
    <recommendedName>
        <fullName evidence="1">Amidohydrolase 3 domain-containing protein</fullName>
    </recommendedName>
</protein>
<dbReference type="InterPro" id="IPR032466">
    <property type="entry name" value="Metal_Hydrolase"/>
</dbReference>
<dbReference type="InterPro" id="IPR033932">
    <property type="entry name" value="YtcJ-like"/>
</dbReference>
<dbReference type="InterPro" id="IPR013108">
    <property type="entry name" value="Amidohydro_3"/>
</dbReference>